<gene>
    <name evidence="5" type="ORF">ACFPRC_06945</name>
</gene>
<reference evidence="6" key="1">
    <citation type="journal article" date="2019" name="Int. J. Syst. Evol. Microbiol.">
        <title>The Global Catalogue of Microorganisms (GCM) 10K type strain sequencing project: providing services to taxonomists for standard genome sequencing and annotation.</title>
        <authorList>
            <consortium name="The Broad Institute Genomics Platform"/>
            <consortium name="The Broad Institute Genome Sequencing Center for Infectious Disease"/>
            <person name="Wu L."/>
            <person name="Ma J."/>
        </authorList>
    </citation>
    <scope>NUCLEOTIDE SEQUENCE [LARGE SCALE GENOMIC DNA]</scope>
    <source>
        <strain evidence="6">CGMCC 4.1542</strain>
    </source>
</reference>
<proteinExistence type="predicted"/>
<keyword evidence="2 5" id="KW-0808">Transferase</keyword>
<dbReference type="RefSeq" id="WP_271321155.1">
    <property type="nucleotide sequence ID" value="NZ_BAAATN010000001.1"/>
</dbReference>
<comment type="caution">
    <text evidence="5">The sequence shown here is derived from an EMBL/GenBank/DDBJ whole genome shotgun (WGS) entry which is preliminary data.</text>
</comment>
<protein>
    <submittedName>
        <fullName evidence="5">Class I SAM-dependent methyltransferase</fullName>
        <ecNumber evidence="5">2.1.1.-</ecNumber>
    </submittedName>
</protein>
<dbReference type="Gene3D" id="3.40.50.150">
    <property type="entry name" value="Vaccinia Virus protein VP39"/>
    <property type="match status" value="1"/>
</dbReference>
<dbReference type="PANTHER" id="PTHR43464">
    <property type="entry name" value="METHYLTRANSFERASE"/>
    <property type="match status" value="1"/>
</dbReference>
<keyword evidence="3" id="KW-0949">S-adenosyl-L-methionine</keyword>
<name>A0ABV9WMY6_9ACTN</name>
<dbReference type="GO" id="GO:0008168">
    <property type="term" value="F:methyltransferase activity"/>
    <property type="evidence" value="ECO:0007669"/>
    <property type="project" value="UniProtKB-KW"/>
</dbReference>
<dbReference type="PANTHER" id="PTHR43464:SF19">
    <property type="entry name" value="UBIQUINONE BIOSYNTHESIS O-METHYLTRANSFERASE, MITOCHONDRIAL"/>
    <property type="match status" value="1"/>
</dbReference>
<organism evidence="5 6">
    <name type="scientific">Streptomyces lienomycini</name>
    <dbReference type="NCBI Taxonomy" id="284035"/>
    <lineage>
        <taxon>Bacteria</taxon>
        <taxon>Bacillati</taxon>
        <taxon>Actinomycetota</taxon>
        <taxon>Actinomycetes</taxon>
        <taxon>Kitasatosporales</taxon>
        <taxon>Streptomycetaceae</taxon>
        <taxon>Streptomyces</taxon>
    </lineage>
</organism>
<evidence type="ECO:0000259" key="4">
    <source>
        <dbReference type="Pfam" id="PF08241"/>
    </source>
</evidence>
<evidence type="ECO:0000313" key="5">
    <source>
        <dbReference type="EMBL" id="MFC5014611.1"/>
    </source>
</evidence>
<dbReference type="GO" id="GO:0032259">
    <property type="term" value="P:methylation"/>
    <property type="evidence" value="ECO:0007669"/>
    <property type="project" value="UniProtKB-KW"/>
</dbReference>
<evidence type="ECO:0000256" key="3">
    <source>
        <dbReference type="ARBA" id="ARBA00022691"/>
    </source>
</evidence>
<dbReference type="Pfam" id="PF08241">
    <property type="entry name" value="Methyltransf_11"/>
    <property type="match status" value="1"/>
</dbReference>
<keyword evidence="6" id="KW-1185">Reference proteome</keyword>
<dbReference type="EMBL" id="JBHSJO010000001">
    <property type="protein sequence ID" value="MFC5014611.1"/>
    <property type="molecule type" value="Genomic_DNA"/>
</dbReference>
<feature type="domain" description="Methyltransferase type 11" evidence="4">
    <location>
        <begin position="46"/>
        <end position="151"/>
    </location>
</feature>
<dbReference type="Proteomes" id="UP001595855">
    <property type="component" value="Unassembled WGS sequence"/>
</dbReference>
<evidence type="ECO:0000256" key="2">
    <source>
        <dbReference type="ARBA" id="ARBA00022679"/>
    </source>
</evidence>
<dbReference type="EC" id="2.1.1.-" evidence="5"/>
<dbReference type="SUPFAM" id="SSF53335">
    <property type="entry name" value="S-adenosyl-L-methionine-dependent methyltransferases"/>
    <property type="match status" value="1"/>
</dbReference>
<dbReference type="CDD" id="cd02440">
    <property type="entry name" value="AdoMet_MTases"/>
    <property type="match status" value="1"/>
</dbReference>
<evidence type="ECO:0000256" key="1">
    <source>
        <dbReference type="ARBA" id="ARBA00022603"/>
    </source>
</evidence>
<evidence type="ECO:0000313" key="6">
    <source>
        <dbReference type="Proteomes" id="UP001595855"/>
    </source>
</evidence>
<keyword evidence="1 5" id="KW-0489">Methyltransferase</keyword>
<dbReference type="InterPro" id="IPR029063">
    <property type="entry name" value="SAM-dependent_MTases_sf"/>
</dbReference>
<dbReference type="InterPro" id="IPR013216">
    <property type="entry name" value="Methyltransf_11"/>
</dbReference>
<sequence length="218" mass="23132">MTTTTLDWNRTYRAGDHHKYWELSRPSAELVGLLAALGPGGGRAALDIGCGTGWDTLALAGAGYRATGVDLSEVALGLARDRAASQGPEGGAAGGDGPAFEQADVRRLPFGEASFDLLVDRGCLHHLGEEDREEYAREAARVLRPGGVLYLRGSRVETFPFKPLTAGLLRRHFVPHGFEAGPLLPFQLETDAMSLPAHACVLTRTTSAGPVADRSAAR</sequence>
<accession>A0ABV9WMY6</accession>